<protein>
    <recommendedName>
        <fullName evidence="2">PKD domain-containing protein</fullName>
    </recommendedName>
</protein>
<dbReference type="EMBL" id="JAGSOG010000035">
    <property type="protein sequence ID" value="MBR7833603.1"/>
    <property type="molecule type" value="Genomic_DNA"/>
</dbReference>
<feature type="chain" id="PRO_5037440064" description="PKD domain-containing protein" evidence="1">
    <location>
        <begin position="28"/>
        <end position="574"/>
    </location>
</feature>
<dbReference type="SUPFAM" id="SSF49299">
    <property type="entry name" value="PKD domain"/>
    <property type="match status" value="1"/>
</dbReference>
<comment type="caution">
    <text evidence="3">The sequence shown here is derived from an EMBL/GenBank/DDBJ whole genome shotgun (WGS) entry which is preliminary data.</text>
</comment>
<dbReference type="Proteomes" id="UP000675781">
    <property type="component" value="Unassembled WGS sequence"/>
</dbReference>
<dbReference type="AlphaFoldDB" id="A0A941EMG6"/>
<organism evidence="3 4">
    <name type="scientific">Actinospica durhamensis</name>
    <dbReference type="NCBI Taxonomy" id="1508375"/>
    <lineage>
        <taxon>Bacteria</taxon>
        <taxon>Bacillati</taxon>
        <taxon>Actinomycetota</taxon>
        <taxon>Actinomycetes</taxon>
        <taxon>Catenulisporales</taxon>
        <taxon>Actinospicaceae</taxon>
        <taxon>Actinospica</taxon>
    </lineage>
</organism>
<gene>
    <name evidence="3" type="ORF">KDL01_10025</name>
</gene>
<evidence type="ECO:0000313" key="4">
    <source>
        <dbReference type="Proteomes" id="UP000675781"/>
    </source>
</evidence>
<evidence type="ECO:0000256" key="1">
    <source>
        <dbReference type="SAM" id="SignalP"/>
    </source>
</evidence>
<accession>A0A941EMG6</accession>
<dbReference type="RefSeq" id="WP_212528124.1">
    <property type="nucleotide sequence ID" value="NZ_JAGSOG010000035.1"/>
</dbReference>
<dbReference type="Gene3D" id="2.60.40.10">
    <property type="entry name" value="Immunoglobulins"/>
    <property type="match status" value="1"/>
</dbReference>
<keyword evidence="4" id="KW-1185">Reference proteome</keyword>
<dbReference type="InterPro" id="IPR035986">
    <property type="entry name" value="PKD_dom_sf"/>
</dbReference>
<dbReference type="InterPro" id="IPR013783">
    <property type="entry name" value="Ig-like_fold"/>
</dbReference>
<dbReference type="PROSITE" id="PS50093">
    <property type="entry name" value="PKD"/>
    <property type="match status" value="1"/>
</dbReference>
<dbReference type="InterPro" id="IPR000601">
    <property type="entry name" value="PKD_dom"/>
</dbReference>
<dbReference type="GO" id="GO:0005975">
    <property type="term" value="P:carbohydrate metabolic process"/>
    <property type="evidence" value="ECO:0007669"/>
    <property type="project" value="UniProtKB-ARBA"/>
</dbReference>
<sequence length="574" mass="58083">MRSCKLVLSLAVIGSIGMALVPTFAEAATSTQAAAATASNWSSFVKAHHFNFSSPASQSVYHRTTAAHGASATPNPGMQLLIYGGQTGSHSVQLLLLPEGFSTGTATITVTWGDGTTSTSTVNAADLDTAGLPTLDHTYAALGVYNVSAVIDDGAGDSATNTTVVATGSQFTPYGPTRILDTRNGTGISGPIAAGKFGHLKVVGAGPVGDTIPAGVTAVVLNVTVTEGTANGFLSVLPNEDLSGNLSSGIITSNLNFRANQNVANLVIAAVGKDGVVDFLNGASKGTVNVIADVAGYYTASTQSAYVPLTPTRMLDTRYGTGVAKGQIQANSAVTLNVANGKTIPADATAVAMNLTAVGAKNNGLITAYPTGGSVPTVSSLNYPAGSTTNNMTIVPIGTGGDITFANSGRGAVDLIGDVTGYYTKDAVTGASSYVPFAWPERYLDTRGSGNSELALLGLNFGTIKTGVQTPFPVTPASQPTTAAVFNATIVSPTGNGFLSLYPYNPGQAPSTGSSNINYLAGQTVPNLAIVSTGTVADSKWSTQLGEDSLDSGIYLSGHGQANLILDELGVYAQ</sequence>
<name>A0A941EMG6_9ACTN</name>
<evidence type="ECO:0000313" key="3">
    <source>
        <dbReference type="EMBL" id="MBR7833603.1"/>
    </source>
</evidence>
<feature type="signal peptide" evidence="1">
    <location>
        <begin position="1"/>
        <end position="27"/>
    </location>
</feature>
<evidence type="ECO:0000259" key="2">
    <source>
        <dbReference type="PROSITE" id="PS50093"/>
    </source>
</evidence>
<proteinExistence type="predicted"/>
<reference evidence="3" key="1">
    <citation type="submission" date="2021-04" db="EMBL/GenBank/DDBJ databases">
        <title>Genome based classification of Actinospica acidithermotolerans sp. nov., an actinobacterium isolated from an Indonesian hot spring.</title>
        <authorList>
            <person name="Kusuma A.B."/>
            <person name="Putra K.E."/>
            <person name="Nafisah S."/>
            <person name="Loh J."/>
            <person name="Nouioui I."/>
            <person name="Goodfellow M."/>
        </authorList>
    </citation>
    <scope>NUCLEOTIDE SEQUENCE</scope>
    <source>
        <strain evidence="3">CSCA 57</strain>
    </source>
</reference>
<feature type="domain" description="PKD" evidence="2">
    <location>
        <begin position="102"/>
        <end position="165"/>
    </location>
</feature>
<keyword evidence="1" id="KW-0732">Signal</keyword>